<dbReference type="InterPro" id="IPR050108">
    <property type="entry name" value="CDK"/>
</dbReference>
<dbReference type="InterPro" id="IPR000719">
    <property type="entry name" value="Prot_kinase_dom"/>
</dbReference>
<dbReference type="EMBL" id="JBICCN010000086">
    <property type="protein sequence ID" value="KAL3094716.1"/>
    <property type="molecule type" value="Genomic_DNA"/>
</dbReference>
<dbReference type="Gene3D" id="1.10.510.10">
    <property type="entry name" value="Transferase(Phosphotransferase) domain 1"/>
    <property type="match status" value="1"/>
</dbReference>
<sequence>MKMSNSNDMSGYEKLGKIGEGTYGTVFKARNKDTEQIVALKIVRLDDEDEGVPSSALREICLLRELRHANVVRLQNVVHTNKTLNLVFEFCDLDLRKFFDTLDGQIDQKVVRSLMHQLLSGLCYCHAHNVLHRDLKPQNLLINNTVKTAPQLKLADFGLARPFGIPVRCYSAEVVTLWYRPPDVLLGAKLYNTSIDMWSAGCIFAEISNCGKPLFPGADVDDQLKRIFKLLGTPLENEWPSMTHLPDYKPYPPYQRAANCWERAMPNADDFARDLLKHFLVCNPQQRIAADAALIHRYFTTLTR</sequence>
<evidence type="ECO:0000256" key="6">
    <source>
        <dbReference type="ARBA" id="ARBA00022777"/>
    </source>
</evidence>
<evidence type="ECO:0000256" key="8">
    <source>
        <dbReference type="ARBA" id="ARBA00023306"/>
    </source>
</evidence>
<evidence type="ECO:0000313" key="14">
    <source>
        <dbReference type="Proteomes" id="UP001620645"/>
    </source>
</evidence>
<evidence type="ECO:0000256" key="2">
    <source>
        <dbReference type="ARBA" id="ARBA00022527"/>
    </source>
</evidence>
<evidence type="ECO:0000256" key="9">
    <source>
        <dbReference type="ARBA" id="ARBA00041295"/>
    </source>
</evidence>
<name>A0ABD2JVP2_HETSC</name>
<dbReference type="GO" id="GO:0051301">
    <property type="term" value="P:cell division"/>
    <property type="evidence" value="ECO:0007669"/>
    <property type="project" value="UniProtKB-KW"/>
</dbReference>
<dbReference type="InterPro" id="IPR008271">
    <property type="entry name" value="Ser/Thr_kinase_AS"/>
</dbReference>
<keyword evidence="2 11" id="KW-0723">Serine/threonine-protein kinase</keyword>
<feature type="binding site" evidence="10">
    <location>
        <position position="41"/>
    </location>
    <ligand>
        <name>ATP</name>
        <dbReference type="ChEBI" id="CHEBI:30616"/>
    </ligand>
</feature>
<dbReference type="FunFam" id="1.10.510.10:FF:000611">
    <property type="entry name" value="CMGC family protein kinase"/>
    <property type="match status" value="1"/>
</dbReference>
<evidence type="ECO:0000256" key="11">
    <source>
        <dbReference type="RuleBase" id="RU000304"/>
    </source>
</evidence>
<keyword evidence="6" id="KW-0418">Kinase</keyword>
<dbReference type="GO" id="GO:0004674">
    <property type="term" value="F:protein serine/threonine kinase activity"/>
    <property type="evidence" value="ECO:0007669"/>
    <property type="project" value="UniProtKB-KW"/>
</dbReference>
<dbReference type="GO" id="GO:0005524">
    <property type="term" value="F:ATP binding"/>
    <property type="evidence" value="ECO:0007669"/>
    <property type="project" value="UniProtKB-UniRule"/>
</dbReference>
<dbReference type="AlphaFoldDB" id="A0ABD2JVP2"/>
<evidence type="ECO:0000256" key="7">
    <source>
        <dbReference type="ARBA" id="ARBA00022840"/>
    </source>
</evidence>
<keyword evidence="5 10" id="KW-0547">Nucleotide-binding</keyword>
<dbReference type="SMART" id="SM00220">
    <property type="entry name" value="S_TKc"/>
    <property type="match status" value="1"/>
</dbReference>
<comment type="similarity">
    <text evidence="1">Belongs to the protein kinase superfamily. CMGC Ser/Thr protein kinase family. CDC2/CDKX subfamily.</text>
</comment>
<keyword evidence="7 10" id="KW-0067">ATP-binding</keyword>
<dbReference type="Proteomes" id="UP001620645">
    <property type="component" value="Unassembled WGS sequence"/>
</dbReference>
<dbReference type="PROSITE" id="PS00107">
    <property type="entry name" value="PROTEIN_KINASE_ATP"/>
    <property type="match status" value="1"/>
</dbReference>
<dbReference type="PROSITE" id="PS50011">
    <property type="entry name" value="PROTEIN_KINASE_DOM"/>
    <property type="match status" value="1"/>
</dbReference>
<dbReference type="PROSITE" id="PS00108">
    <property type="entry name" value="PROTEIN_KINASE_ST"/>
    <property type="match status" value="1"/>
</dbReference>
<evidence type="ECO:0000259" key="12">
    <source>
        <dbReference type="PROSITE" id="PS50011"/>
    </source>
</evidence>
<dbReference type="Pfam" id="PF00069">
    <property type="entry name" value="Pkinase"/>
    <property type="match status" value="1"/>
</dbReference>
<accession>A0ABD2JVP2</accession>
<dbReference type="InterPro" id="IPR011009">
    <property type="entry name" value="Kinase-like_dom_sf"/>
</dbReference>
<dbReference type="FunFam" id="3.30.200.20:FF:000144">
    <property type="entry name" value="Cyclin-dependent kinase 5"/>
    <property type="match status" value="1"/>
</dbReference>
<keyword evidence="8" id="KW-0131">Cell cycle</keyword>
<protein>
    <recommendedName>
        <fullName evidence="9">Cell division protein kinase 5</fullName>
    </recommendedName>
</protein>
<dbReference type="InterPro" id="IPR017441">
    <property type="entry name" value="Protein_kinase_ATP_BS"/>
</dbReference>
<dbReference type="Gene3D" id="3.30.200.20">
    <property type="entry name" value="Phosphorylase Kinase, domain 1"/>
    <property type="match status" value="1"/>
</dbReference>
<proteinExistence type="inferred from homology"/>
<gene>
    <name evidence="13" type="ORF">niasHS_006011</name>
</gene>
<keyword evidence="4" id="KW-0808">Transferase</keyword>
<evidence type="ECO:0000256" key="1">
    <source>
        <dbReference type="ARBA" id="ARBA00006485"/>
    </source>
</evidence>
<feature type="domain" description="Protein kinase" evidence="12">
    <location>
        <begin position="12"/>
        <end position="299"/>
    </location>
</feature>
<evidence type="ECO:0000256" key="10">
    <source>
        <dbReference type="PROSITE-ProRule" id="PRU10141"/>
    </source>
</evidence>
<comment type="caution">
    <text evidence="13">The sequence shown here is derived from an EMBL/GenBank/DDBJ whole genome shotgun (WGS) entry which is preliminary data.</text>
</comment>
<dbReference type="PANTHER" id="PTHR24056:SF46">
    <property type="entry name" value="CYCLIN-DEPENDENT KINASE 5"/>
    <property type="match status" value="1"/>
</dbReference>
<evidence type="ECO:0000256" key="5">
    <source>
        <dbReference type="ARBA" id="ARBA00022741"/>
    </source>
</evidence>
<organism evidence="13 14">
    <name type="scientific">Heterodera schachtii</name>
    <name type="common">Sugarbeet cyst nematode worm</name>
    <name type="synonym">Tylenchus schachtii</name>
    <dbReference type="NCBI Taxonomy" id="97005"/>
    <lineage>
        <taxon>Eukaryota</taxon>
        <taxon>Metazoa</taxon>
        <taxon>Ecdysozoa</taxon>
        <taxon>Nematoda</taxon>
        <taxon>Chromadorea</taxon>
        <taxon>Rhabditida</taxon>
        <taxon>Tylenchina</taxon>
        <taxon>Tylenchomorpha</taxon>
        <taxon>Tylenchoidea</taxon>
        <taxon>Heteroderidae</taxon>
        <taxon>Heteroderinae</taxon>
        <taxon>Heterodera</taxon>
    </lineage>
</organism>
<reference evidence="13 14" key="1">
    <citation type="submission" date="2024-10" db="EMBL/GenBank/DDBJ databases">
        <authorList>
            <person name="Kim D."/>
        </authorList>
    </citation>
    <scope>NUCLEOTIDE SEQUENCE [LARGE SCALE GENOMIC DNA]</scope>
    <source>
        <strain evidence="13">Taebaek</strain>
    </source>
</reference>
<dbReference type="SUPFAM" id="SSF56112">
    <property type="entry name" value="Protein kinase-like (PK-like)"/>
    <property type="match status" value="1"/>
</dbReference>
<keyword evidence="14" id="KW-1185">Reference proteome</keyword>
<evidence type="ECO:0000256" key="4">
    <source>
        <dbReference type="ARBA" id="ARBA00022679"/>
    </source>
</evidence>
<dbReference type="PANTHER" id="PTHR24056">
    <property type="entry name" value="CELL DIVISION PROTEIN KINASE"/>
    <property type="match status" value="1"/>
</dbReference>
<evidence type="ECO:0000313" key="13">
    <source>
        <dbReference type="EMBL" id="KAL3094716.1"/>
    </source>
</evidence>
<keyword evidence="3" id="KW-0132">Cell division</keyword>
<evidence type="ECO:0000256" key="3">
    <source>
        <dbReference type="ARBA" id="ARBA00022618"/>
    </source>
</evidence>